<dbReference type="STRING" id="1314776.A0A166C3D9"/>
<protein>
    <recommendedName>
        <fullName evidence="5">Chromo domain-containing protein</fullName>
    </recommendedName>
</protein>
<dbReference type="PROSITE" id="PS50013">
    <property type="entry name" value="CHROMO_2"/>
    <property type="match status" value="1"/>
</dbReference>
<dbReference type="GO" id="GO:0008270">
    <property type="term" value="F:zinc ion binding"/>
    <property type="evidence" value="ECO:0007669"/>
    <property type="project" value="UniProtKB-KW"/>
</dbReference>
<dbReference type="Proteomes" id="UP000076798">
    <property type="component" value="Unassembled WGS sequence"/>
</dbReference>
<keyword evidence="2" id="KW-0863">Zinc-finger</keyword>
<feature type="compositionally biased region" description="Polar residues" evidence="4">
    <location>
        <begin position="1"/>
        <end position="22"/>
    </location>
</feature>
<evidence type="ECO:0000256" key="1">
    <source>
        <dbReference type="ARBA" id="ARBA00022723"/>
    </source>
</evidence>
<feature type="domain" description="Chromo" evidence="5">
    <location>
        <begin position="468"/>
        <end position="510"/>
    </location>
</feature>
<keyword evidence="3" id="KW-0862">Zinc</keyword>
<gene>
    <name evidence="6" type="ORF">SISSUDRAFT_1049052</name>
</gene>
<dbReference type="Pfam" id="PF00628">
    <property type="entry name" value="PHD"/>
    <property type="match status" value="1"/>
</dbReference>
<dbReference type="InterPro" id="IPR011011">
    <property type="entry name" value="Znf_FYVE_PHD"/>
</dbReference>
<evidence type="ECO:0000256" key="4">
    <source>
        <dbReference type="SAM" id="MobiDB-lite"/>
    </source>
</evidence>
<dbReference type="CDD" id="cd15517">
    <property type="entry name" value="PHD_TCF19_like"/>
    <property type="match status" value="1"/>
</dbReference>
<dbReference type="EMBL" id="KV428093">
    <property type="protein sequence ID" value="KZT37032.1"/>
    <property type="molecule type" value="Genomic_DNA"/>
</dbReference>
<feature type="region of interest" description="Disordered" evidence="4">
    <location>
        <begin position="150"/>
        <end position="201"/>
    </location>
</feature>
<dbReference type="AlphaFoldDB" id="A0A166C3D9"/>
<evidence type="ECO:0000313" key="6">
    <source>
        <dbReference type="EMBL" id="KZT37032.1"/>
    </source>
</evidence>
<evidence type="ECO:0000313" key="7">
    <source>
        <dbReference type="Proteomes" id="UP000076798"/>
    </source>
</evidence>
<feature type="compositionally biased region" description="Low complexity" evidence="4">
    <location>
        <begin position="308"/>
        <end position="317"/>
    </location>
</feature>
<feature type="compositionally biased region" description="Basic residues" evidence="4">
    <location>
        <begin position="344"/>
        <end position="356"/>
    </location>
</feature>
<dbReference type="InterPro" id="IPR023780">
    <property type="entry name" value="Chromo_domain"/>
</dbReference>
<dbReference type="InterPro" id="IPR000953">
    <property type="entry name" value="Chromo/chromo_shadow_dom"/>
</dbReference>
<proteinExistence type="predicted"/>
<feature type="region of interest" description="Disordered" evidence="4">
    <location>
        <begin position="231"/>
        <end position="360"/>
    </location>
</feature>
<dbReference type="Gene3D" id="3.30.40.10">
    <property type="entry name" value="Zinc/RING finger domain, C3HC4 (zinc finger)"/>
    <property type="match status" value="1"/>
</dbReference>
<dbReference type="SUPFAM" id="SSF57903">
    <property type="entry name" value="FYVE/PHD zinc finger"/>
    <property type="match status" value="1"/>
</dbReference>
<accession>A0A166C3D9</accession>
<evidence type="ECO:0000259" key="5">
    <source>
        <dbReference type="PROSITE" id="PS50013"/>
    </source>
</evidence>
<dbReference type="Gene3D" id="2.40.50.40">
    <property type="match status" value="1"/>
</dbReference>
<keyword evidence="7" id="KW-1185">Reference proteome</keyword>
<keyword evidence="1" id="KW-0479">Metal-binding</keyword>
<feature type="region of interest" description="Disordered" evidence="4">
    <location>
        <begin position="1"/>
        <end position="27"/>
    </location>
</feature>
<feature type="compositionally biased region" description="Polar residues" evidence="4">
    <location>
        <begin position="188"/>
        <end position="199"/>
    </location>
</feature>
<evidence type="ECO:0000256" key="3">
    <source>
        <dbReference type="ARBA" id="ARBA00022833"/>
    </source>
</evidence>
<dbReference type="GO" id="GO:0006338">
    <property type="term" value="P:chromatin remodeling"/>
    <property type="evidence" value="ECO:0007669"/>
    <property type="project" value="UniProtKB-ARBA"/>
</dbReference>
<feature type="compositionally biased region" description="Pro residues" evidence="4">
    <location>
        <begin position="263"/>
        <end position="280"/>
    </location>
</feature>
<dbReference type="SUPFAM" id="SSF54160">
    <property type="entry name" value="Chromo domain-like"/>
    <property type="match status" value="1"/>
</dbReference>
<dbReference type="InterPro" id="IPR019787">
    <property type="entry name" value="Znf_PHD-finger"/>
</dbReference>
<sequence>MNGGPSSSVQGTTPLVNTSNPSHHPGQIASFARNAVGVPTIVRSPPYALQYIPVAVPNAHAYIPPGVTQQRTESELSDKMEALLTRCFNNLNETLGRKIDTLAQRIETIEALHQASRVARENDVDRDRVREIDIDSRLGLVEALLKNVANAASPPSPSQSTIVASSESPAGGLSYTPPSLDIPPVVTEDQTPTPSQSAPQGLITFLQSKPWDETAERSVLPKIYDHIKTYYSPNPSQSASQISTPDNRNSLKRKRSDLTQTEPDPPMSPLTPLPPTPDRPANPRVIQLNPERPTTPTAARRSHRDRQAASTAAAVVPTPTPSPKKPRTTAPSVSHPSTVEVATRKPKASKPRKHTHPAGATSADLLEVVKIRQDLIAKIEKQTPNLVWPKALQEEETKLLINCDVCQFWYHFGCVGLDGRLDRNGEDFVCPPCSKNIYMDTRIRVKNTHKIVKCMMPSCTNITTEEEFFIEKVIAMKVVSSQGEIAKHPWLVKWQSYGLEEATWEPSSNIHDDYINAFQDEVKLSGVQVDGFNVIFLPEARRLFKNSPNG</sequence>
<dbReference type="OrthoDB" id="436852at2759"/>
<feature type="compositionally biased region" description="Polar residues" evidence="4">
    <location>
        <begin position="159"/>
        <end position="168"/>
    </location>
</feature>
<organism evidence="6 7">
    <name type="scientific">Sistotremastrum suecicum HHB10207 ss-3</name>
    <dbReference type="NCBI Taxonomy" id="1314776"/>
    <lineage>
        <taxon>Eukaryota</taxon>
        <taxon>Fungi</taxon>
        <taxon>Dikarya</taxon>
        <taxon>Basidiomycota</taxon>
        <taxon>Agaricomycotina</taxon>
        <taxon>Agaricomycetes</taxon>
        <taxon>Sistotremastrales</taxon>
        <taxon>Sistotremastraceae</taxon>
        <taxon>Sistotremastrum</taxon>
    </lineage>
</organism>
<evidence type="ECO:0000256" key="2">
    <source>
        <dbReference type="ARBA" id="ARBA00022771"/>
    </source>
</evidence>
<dbReference type="Pfam" id="PF00385">
    <property type="entry name" value="Chromo"/>
    <property type="match status" value="1"/>
</dbReference>
<reference evidence="6 7" key="1">
    <citation type="journal article" date="2016" name="Mol. Biol. Evol.">
        <title>Comparative Genomics of Early-Diverging Mushroom-Forming Fungi Provides Insights into the Origins of Lignocellulose Decay Capabilities.</title>
        <authorList>
            <person name="Nagy L.G."/>
            <person name="Riley R."/>
            <person name="Tritt A."/>
            <person name="Adam C."/>
            <person name="Daum C."/>
            <person name="Floudas D."/>
            <person name="Sun H."/>
            <person name="Yadav J.S."/>
            <person name="Pangilinan J."/>
            <person name="Larsson K.H."/>
            <person name="Matsuura K."/>
            <person name="Barry K."/>
            <person name="Labutti K."/>
            <person name="Kuo R."/>
            <person name="Ohm R.A."/>
            <person name="Bhattacharya S.S."/>
            <person name="Shirouzu T."/>
            <person name="Yoshinaga Y."/>
            <person name="Martin F.M."/>
            <person name="Grigoriev I.V."/>
            <person name="Hibbett D.S."/>
        </authorList>
    </citation>
    <scope>NUCLEOTIDE SEQUENCE [LARGE SCALE GENOMIC DNA]</scope>
    <source>
        <strain evidence="6 7">HHB10207 ss-3</strain>
    </source>
</reference>
<dbReference type="InterPro" id="IPR013083">
    <property type="entry name" value="Znf_RING/FYVE/PHD"/>
</dbReference>
<dbReference type="InterPro" id="IPR016197">
    <property type="entry name" value="Chromo-like_dom_sf"/>
</dbReference>
<dbReference type="SMART" id="SM00298">
    <property type="entry name" value="CHROMO"/>
    <property type="match status" value="1"/>
</dbReference>
<name>A0A166C3D9_9AGAM</name>
<feature type="compositionally biased region" description="Polar residues" evidence="4">
    <location>
        <begin position="231"/>
        <end position="248"/>
    </location>
</feature>